<accession>A0ABW4J4R0</accession>
<dbReference type="Pfam" id="PF12836">
    <property type="entry name" value="HHH_3"/>
    <property type="match status" value="1"/>
</dbReference>
<evidence type="ECO:0000313" key="5">
    <source>
        <dbReference type="Proteomes" id="UP001597267"/>
    </source>
</evidence>
<keyword evidence="5" id="KW-1185">Reference proteome</keyword>
<dbReference type="PANTHER" id="PTHR21180:SF32">
    <property type="entry name" value="ENDONUCLEASE_EXONUCLEASE_PHOSPHATASE FAMILY DOMAIN-CONTAINING PROTEIN 1"/>
    <property type="match status" value="1"/>
</dbReference>
<keyword evidence="2" id="KW-1133">Transmembrane helix</keyword>
<name>A0ABW4J4R0_9LACO</name>
<gene>
    <name evidence="4" type="ORF">ACFQ5M_03635</name>
</gene>
<protein>
    <submittedName>
        <fullName evidence="4">Helix-hairpin-helix domain-containing protein</fullName>
    </submittedName>
</protein>
<dbReference type="Pfam" id="PF10531">
    <property type="entry name" value="SLBB"/>
    <property type="match status" value="1"/>
</dbReference>
<dbReference type="Proteomes" id="UP001597267">
    <property type="component" value="Unassembled WGS sequence"/>
</dbReference>
<dbReference type="SUPFAM" id="SSF47781">
    <property type="entry name" value="RuvA domain 2-like"/>
    <property type="match status" value="1"/>
</dbReference>
<dbReference type="RefSeq" id="WP_125714141.1">
    <property type="nucleotide sequence ID" value="NZ_JBHTOP010000005.1"/>
</dbReference>
<dbReference type="InterPro" id="IPR051675">
    <property type="entry name" value="Endo/Exo/Phosphatase_dom_1"/>
</dbReference>
<dbReference type="InterPro" id="IPR010994">
    <property type="entry name" value="RuvA_2-like"/>
</dbReference>
<dbReference type="EMBL" id="JBHTOP010000005">
    <property type="protein sequence ID" value="MFD1671186.1"/>
    <property type="molecule type" value="Genomic_DNA"/>
</dbReference>
<evidence type="ECO:0000259" key="3">
    <source>
        <dbReference type="SMART" id="SM00278"/>
    </source>
</evidence>
<proteinExistence type="predicted"/>
<dbReference type="PANTHER" id="PTHR21180">
    <property type="entry name" value="ENDONUCLEASE/EXONUCLEASE/PHOSPHATASE FAMILY DOMAIN-CONTAINING PROTEIN 1"/>
    <property type="match status" value="1"/>
</dbReference>
<evidence type="ECO:0000256" key="2">
    <source>
        <dbReference type="SAM" id="Phobius"/>
    </source>
</evidence>
<comment type="caution">
    <text evidence="4">The sequence shown here is derived from an EMBL/GenBank/DDBJ whole genome shotgun (WGS) entry which is preliminary data.</text>
</comment>
<keyword evidence="2" id="KW-0812">Transmembrane</keyword>
<keyword evidence="2" id="KW-0472">Membrane</keyword>
<dbReference type="Gene3D" id="3.10.560.10">
    <property type="entry name" value="Outer membrane lipoprotein wza domain like"/>
    <property type="match status" value="1"/>
</dbReference>
<evidence type="ECO:0000313" key="4">
    <source>
        <dbReference type="EMBL" id="MFD1671186.1"/>
    </source>
</evidence>
<feature type="region of interest" description="Disordered" evidence="1">
    <location>
        <begin position="47"/>
        <end position="66"/>
    </location>
</feature>
<feature type="domain" description="Helix-hairpin-helix DNA-binding motif class 1" evidence="3">
    <location>
        <begin position="190"/>
        <end position="209"/>
    </location>
</feature>
<feature type="domain" description="Helix-hairpin-helix DNA-binding motif class 1" evidence="3">
    <location>
        <begin position="160"/>
        <end position="179"/>
    </location>
</feature>
<dbReference type="InterPro" id="IPR003583">
    <property type="entry name" value="Hlx-hairpin-Hlx_DNA-bd_motif"/>
</dbReference>
<dbReference type="SMART" id="SM00278">
    <property type="entry name" value="HhH1"/>
    <property type="match status" value="2"/>
</dbReference>
<dbReference type="InterPro" id="IPR019554">
    <property type="entry name" value="Soluble_ligand-bd"/>
</dbReference>
<organism evidence="4 5">
    <name type="scientific">Agrilactobacillus yilanensis</name>
    <dbReference type="NCBI Taxonomy" id="2485997"/>
    <lineage>
        <taxon>Bacteria</taxon>
        <taxon>Bacillati</taxon>
        <taxon>Bacillota</taxon>
        <taxon>Bacilli</taxon>
        <taxon>Lactobacillales</taxon>
        <taxon>Lactobacillaceae</taxon>
        <taxon>Agrilactobacillus</taxon>
    </lineage>
</organism>
<evidence type="ECO:0000256" key="1">
    <source>
        <dbReference type="SAM" id="MobiDB-lite"/>
    </source>
</evidence>
<dbReference type="InterPro" id="IPR004509">
    <property type="entry name" value="Competence_ComEA_HhH"/>
</dbReference>
<feature type="transmembrane region" description="Helical" evidence="2">
    <location>
        <begin position="9"/>
        <end position="26"/>
    </location>
</feature>
<dbReference type="Gene3D" id="1.10.150.280">
    <property type="entry name" value="AF1531-like domain"/>
    <property type="match status" value="1"/>
</dbReference>
<reference evidence="5" key="1">
    <citation type="journal article" date="2019" name="Int. J. Syst. Evol. Microbiol.">
        <title>The Global Catalogue of Microorganisms (GCM) 10K type strain sequencing project: providing services to taxonomists for standard genome sequencing and annotation.</title>
        <authorList>
            <consortium name="The Broad Institute Genomics Platform"/>
            <consortium name="The Broad Institute Genome Sequencing Center for Infectious Disease"/>
            <person name="Wu L."/>
            <person name="Ma J."/>
        </authorList>
    </citation>
    <scope>NUCLEOTIDE SEQUENCE [LARGE SCALE GENOMIC DNA]</scope>
    <source>
        <strain evidence="5">CCM 8896</strain>
    </source>
</reference>
<dbReference type="NCBIfam" id="TIGR00426">
    <property type="entry name" value="competence protein ComEA helix-hairpin-helix repeat region"/>
    <property type="match status" value="1"/>
</dbReference>
<feature type="compositionally biased region" description="Polar residues" evidence="1">
    <location>
        <begin position="51"/>
        <end position="66"/>
    </location>
</feature>
<sequence>MSLKLWLKQYYWVALVGLLLVGGYFWQHQKTQSAGLETETEKIALKEATPASMSQTNTTGSEKQVTQKTGNTVVVVDIKGAVNHPGIYHLKSDDRINDAVKKAGGLTAEADENQLNSAQKVQDQDLIYVPIKGETPQTPSATTSGAESTAKINLNTATVTDLQQLDGIGLKKAEKIINYRENQGPFQSAADLSKVNGFGEKTVARLQDQIVV</sequence>